<dbReference type="RefSeq" id="XP_017886569.1">
    <property type="nucleotide sequence ID" value="XM_018031080.2"/>
</dbReference>
<accession>A0AAJ7J864</accession>
<feature type="compositionally biased region" description="Basic residues" evidence="1">
    <location>
        <begin position="135"/>
        <end position="147"/>
    </location>
</feature>
<feature type="compositionally biased region" description="Basic and acidic residues" evidence="1">
    <location>
        <begin position="265"/>
        <end position="280"/>
    </location>
</feature>
<feature type="region of interest" description="Disordered" evidence="1">
    <location>
        <begin position="69"/>
        <end position="89"/>
    </location>
</feature>
<feature type="compositionally biased region" description="Polar residues" evidence="1">
    <location>
        <begin position="224"/>
        <end position="233"/>
    </location>
</feature>
<dbReference type="AlphaFoldDB" id="A0AAJ7J864"/>
<feature type="region of interest" description="Disordered" evidence="1">
    <location>
        <begin position="108"/>
        <end position="280"/>
    </location>
</feature>
<gene>
    <name evidence="3" type="primary">LOC108628872</name>
</gene>
<protein>
    <submittedName>
        <fullName evidence="3">Uncharacterized protein LOC108628872 isoform X1</fullName>
    </submittedName>
</protein>
<dbReference type="GeneID" id="108628872"/>
<dbReference type="Proteomes" id="UP000694925">
    <property type="component" value="Unplaced"/>
</dbReference>
<keyword evidence="2" id="KW-1185">Reference proteome</keyword>
<feature type="compositionally biased region" description="Basic and acidic residues" evidence="1">
    <location>
        <begin position="157"/>
        <end position="197"/>
    </location>
</feature>
<reference evidence="3" key="1">
    <citation type="submission" date="2025-08" db="UniProtKB">
        <authorList>
            <consortium name="RefSeq"/>
        </authorList>
    </citation>
    <scope>IDENTIFICATION</scope>
    <source>
        <tissue evidence="3">Whole body</tissue>
    </source>
</reference>
<proteinExistence type="predicted"/>
<evidence type="ECO:0000256" key="1">
    <source>
        <dbReference type="SAM" id="MobiDB-lite"/>
    </source>
</evidence>
<evidence type="ECO:0000313" key="2">
    <source>
        <dbReference type="Proteomes" id="UP000694925"/>
    </source>
</evidence>
<feature type="compositionally biased region" description="Basic and acidic residues" evidence="1">
    <location>
        <begin position="108"/>
        <end position="117"/>
    </location>
</feature>
<sequence length="280" mass="31346">MQPAEMMRGTRAVYNLVLLISISVAYVHSYPLQILPSIPGYIPVYIRYGDQPLEEINPALAEAFHEGGSSKSLNLDKIPNAPGISPEEDEASKYNVYAIDVRQANNRFVDKGEDKKSTAKAAGIKAAEPPASSNKGRRRQKLRRKKPSPVVKVSPLTEEKKEELENYHIEATEDIKSLNEMLESKKESQLSKSRHESEESDNEENSEPTKVDQIIFEDSDFHLGTNSKSSSVSLDEEVPTKQQAPLDFLSNVHKITPSPEISMELGKERTEKEPLKEKSN</sequence>
<name>A0AAJ7J864_9HYME</name>
<evidence type="ECO:0000313" key="3">
    <source>
        <dbReference type="RefSeq" id="XP_017886569.1"/>
    </source>
</evidence>
<dbReference type="KEGG" id="ccal:108628872"/>
<organism evidence="2 3">
    <name type="scientific">Ceratina calcarata</name>
    <dbReference type="NCBI Taxonomy" id="156304"/>
    <lineage>
        <taxon>Eukaryota</taxon>
        <taxon>Metazoa</taxon>
        <taxon>Ecdysozoa</taxon>
        <taxon>Arthropoda</taxon>
        <taxon>Hexapoda</taxon>
        <taxon>Insecta</taxon>
        <taxon>Pterygota</taxon>
        <taxon>Neoptera</taxon>
        <taxon>Endopterygota</taxon>
        <taxon>Hymenoptera</taxon>
        <taxon>Apocrita</taxon>
        <taxon>Aculeata</taxon>
        <taxon>Apoidea</taxon>
        <taxon>Anthophila</taxon>
        <taxon>Apidae</taxon>
        <taxon>Ceratina</taxon>
        <taxon>Zadontomerus</taxon>
    </lineage>
</organism>